<comment type="caution">
    <text evidence="2">The sequence shown here is derived from an EMBL/GenBank/DDBJ whole genome shotgun (WGS) entry which is preliminary data.</text>
</comment>
<organism evidence="2">
    <name type="scientific">marine sediment metagenome</name>
    <dbReference type="NCBI Taxonomy" id="412755"/>
    <lineage>
        <taxon>unclassified sequences</taxon>
        <taxon>metagenomes</taxon>
        <taxon>ecological metagenomes</taxon>
    </lineage>
</organism>
<dbReference type="EMBL" id="LAZR01000816">
    <property type="protein sequence ID" value="KKN57156.1"/>
    <property type="molecule type" value="Genomic_DNA"/>
</dbReference>
<dbReference type="AlphaFoldDB" id="A0A0F9U799"/>
<proteinExistence type="predicted"/>
<evidence type="ECO:0000256" key="1">
    <source>
        <dbReference type="SAM" id="MobiDB-lite"/>
    </source>
</evidence>
<name>A0A0F9U799_9ZZZZ</name>
<sequence>MQRFPPDRDPEFYRRTEAQAWLLPPRVPEPSEEVIAATNAAFSFIESYFSGQVEPSIEAQDNKAEILALYTSSLADMVGQVITALSLALDPARDPLEVQEGETPDEFSERLGTRFGELQGTPKEERLARAMADRRVYLPTLVSPVNMPLSNSPEDAGVWPEKASGSFSSVSPE</sequence>
<reference evidence="2" key="1">
    <citation type="journal article" date="2015" name="Nature">
        <title>Complex archaea that bridge the gap between prokaryotes and eukaryotes.</title>
        <authorList>
            <person name="Spang A."/>
            <person name="Saw J.H."/>
            <person name="Jorgensen S.L."/>
            <person name="Zaremba-Niedzwiedzka K."/>
            <person name="Martijn J."/>
            <person name="Lind A.E."/>
            <person name="van Eijk R."/>
            <person name="Schleper C."/>
            <person name="Guy L."/>
            <person name="Ettema T.J."/>
        </authorList>
    </citation>
    <scope>NUCLEOTIDE SEQUENCE</scope>
</reference>
<accession>A0A0F9U799</accession>
<evidence type="ECO:0000313" key="2">
    <source>
        <dbReference type="EMBL" id="KKN57156.1"/>
    </source>
</evidence>
<protein>
    <submittedName>
        <fullName evidence="2">Uncharacterized protein</fullName>
    </submittedName>
</protein>
<gene>
    <name evidence="2" type="ORF">LCGC14_0564840</name>
</gene>
<feature type="region of interest" description="Disordered" evidence="1">
    <location>
        <begin position="144"/>
        <end position="173"/>
    </location>
</feature>